<protein>
    <submittedName>
        <fullName evidence="2">Uncharacterized protein</fullName>
    </submittedName>
</protein>
<name>A0A165CK17_9APHY</name>
<evidence type="ECO:0000313" key="2">
    <source>
        <dbReference type="EMBL" id="KZT02952.1"/>
    </source>
</evidence>
<sequence>MPLDMRVPAGGGLRLRNSLAISAIHNQWTSLWALTHSMKRSRAEWSVAEFDRTARNNYDHEEDVRAANAQVSTFTARDQSESVRDELWELRRKGDSDACALSMQARPESHQMRIARQTRQPAQLQHLCDADWLLDSGMMSPSSPRAARVAPAKAHRIQHDDQQDAADAERGSLPKMLNISRSVSDGIIVPLER</sequence>
<gene>
    <name evidence="2" type="ORF">LAESUDRAFT_716532</name>
</gene>
<feature type="compositionally biased region" description="Low complexity" evidence="1">
    <location>
        <begin position="142"/>
        <end position="152"/>
    </location>
</feature>
<dbReference type="GeneID" id="63824293"/>
<accession>A0A165CK17</accession>
<proteinExistence type="predicted"/>
<keyword evidence="3" id="KW-1185">Reference proteome</keyword>
<organism evidence="2 3">
    <name type="scientific">Laetiporus sulphureus 93-53</name>
    <dbReference type="NCBI Taxonomy" id="1314785"/>
    <lineage>
        <taxon>Eukaryota</taxon>
        <taxon>Fungi</taxon>
        <taxon>Dikarya</taxon>
        <taxon>Basidiomycota</taxon>
        <taxon>Agaricomycotina</taxon>
        <taxon>Agaricomycetes</taxon>
        <taxon>Polyporales</taxon>
        <taxon>Laetiporus</taxon>
    </lineage>
</organism>
<dbReference type="Proteomes" id="UP000076871">
    <property type="component" value="Unassembled WGS sequence"/>
</dbReference>
<evidence type="ECO:0000256" key="1">
    <source>
        <dbReference type="SAM" id="MobiDB-lite"/>
    </source>
</evidence>
<dbReference type="AlphaFoldDB" id="A0A165CK17"/>
<dbReference type="RefSeq" id="XP_040760692.1">
    <property type="nucleotide sequence ID" value="XM_040907264.1"/>
</dbReference>
<reference evidence="2 3" key="1">
    <citation type="journal article" date="2016" name="Mol. Biol. Evol.">
        <title>Comparative Genomics of Early-Diverging Mushroom-Forming Fungi Provides Insights into the Origins of Lignocellulose Decay Capabilities.</title>
        <authorList>
            <person name="Nagy L.G."/>
            <person name="Riley R."/>
            <person name="Tritt A."/>
            <person name="Adam C."/>
            <person name="Daum C."/>
            <person name="Floudas D."/>
            <person name="Sun H."/>
            <person name="Yadav J.S."/>
            <person name="Pangilinan J."/>
            <person name="Larsson K.H."/>
            <person name="Matsuura K."/>
            <person name="Barry K."/>
            <person name="Labutti K."/>
            <person name="Kuo R."/>
            <person name="Ohm R.A."/>
            <person name="Bhattacharya S.S."/>
            <person name="Shirouzu T."/>
            <person name="Yoshinaga Y."/>
            <person name="Martin F.M."/>
            <person name="Grigoriev I.V."/>
            <person name="Hibbett D.S."/>
        </authorList>
    </citation>
    <scope>NUCLEOTIDE SEQUENCE [LARGE SCALE GENOMIC DNA]</scope>
    <source>
        <strain evidence="2 3">93-53</strain>
    </source>
</reference>
<dbReference type="InParanoid" id="A0A165CK17"/>
<feature type="region of interest" description="Disordered" evidence="1">
    <location>
        <begin position="142"/>
        <end position="173"/>
    </location>
</feature>
<evidence type="ECO:0000313" key="3">
    <source>
        <dbReference type="Proteomes" id="UP000076871"/>
    </source>
</evidence>
<feature type="compositionally biased region" description="Basic and acidic residues" evidence="1">
    <location>
        <begin position="157"/>
        <end position="172"/>
    </location>
</feature>
<dbReference type="EMBL" id="KV427648">
    <property type="protein sequence ID" value="KZT02952.1"/>
    <property type="molecule type" value="Genomic_DNA"/>
</dbReference>